<dbReference type="HOGENOM" id="CLU_031922_0_0_1"/>
<comment type="cofactor">
    <cofactor evidence="1 8">
        <name>pyridoxal 5'-phosphate</name>
        <dbReference type="ChEBI" id="CHEBI:597326"/>
    </cofactor>
</comment>
<keyword evidence="9" id="KW-0100">Branched-chain amino acid biosynthesis</keyword>
<evidence type="ECO:0000256" key="9">
    <source>
        <dbReference type="RuleBase" id="RU004517"/>
    </source>
</evidence>
<evidence type="ECO:0000256" key="1">
    <source>
        <dbReference type="ARBA" id="ARBA00001933"/>
    </source>
</evidence>
<comment type="catalytic activity">
    <reaction evidence="9">
        <text>L-isoleucine + 2-oxoglutarate = (S)-3-methyl-2-oxopentanoate + L-glutamate</text>
        <dbReference type="Rhea" id="RHEA:24801"/>
        <dbReference type="ChEBI" id="CHEBI:16810"/>
        <dbReference type="ChEBI" id="CHEBI:29985"/>
        <dbReference type="ChEBI" id="CHEBI:35146"/>
        <dbReference type="ChEBI" id="CHEBI:58045"/>
        <dbReference type="EC" id="2.6.1.42"/>
    </reaction>
</comment>
<name>A0A017S3K1_ASPRC</name>
<dbReference type="GO" id="GO:0009098">
    <property type="term" value="P:L-leucine biosynthetic process"/>
    <property type="evidence" value="ECO:0007669"/>
    <property type="project" value="TreeGrafter"/>
</dbReference>
<evidence type="ECO:0000256" key="2">
    <source>
        <dbReference type="ARBA" id="ARBA00009320"/>
    </source>
</evidence>
<dbReference type="Gene3D" id="3.30.470.10">
    <property type="match status" value="1"/>
</dbReference>
<gene>
    <name evidence="10" type="ORF">EURHEDRAFT_237734</name>
</gene>
<keyword evidence="5 8" id="KW-0663">Pyridoxal phosphate</keyword>
<evidence type="ECO:0000256" key="6">
    <source>
        <dbReference type="PIRSR" id="PIRSR006468-1"/>
    </source>
</evidence>
<dbReference type="FunFam" id="3.30.470.10:FF:000012">
    <property type="entry name" value="Branched-chain-amino-acid aminotransferase"/>
    <property type="match status" value="1"/>
</dbReference>
<reference evidence="11" key="1">
    <citation type="journal article" date="2014" name="Nat. Commun.">
        <title>Genomic adaptations of the halophilic Dead Sea filamentous fungus Eurotium rubrum.</title>
        <authorList>
            <person name="Kis-Papo T."/>
            <person name="Weig A.R."/>
            <person name="Riley R."/>
            <person name="Persoh D."/>
            <person name="Salamov A."/>
            <person name="Sun H."/>
            <person name="Lipzen A."/>
            <person name="Wasser S.P."/>
            <person name="Rambold G."/>
            <person name="Grigoriev I.V."/>
            <person name="Nevo E."/>
        </authorList>
    </citation>
    <scope>NUCLEOTIDE SEQUENCE [LARGE SCALE GENOMIC DNA]</scope>
    <source>
        <strain evidence="11">CBS 135680</strain>
    </source>
</reference>
<evidence type="ECO:0000256" key="5">
    <source>
        <dbReference type="ARBA" id="ARBA00022898"/>
    </source>
</evidence>
<evidence type="ECO:0000256" key="3">
    <source>
        <dbReference type="ARBA" id="ARBA00022576"/>
    </source>
</evidence>
<dbReference type="STRING" id="1388766.A0A017S3K1"/>
<dbReference type="Pfam" id="PF01063">
    <property type="entry name" value="Aminotran_4"/>
    <property type="match status" value="1"/>
</dbReference>
<evidence type="ECO:0000256" key="4">
    <source>
        <dbReference type="ARBA" id="ARBA00022679"/>
    </source>
</evidence>
<dbReference type="GO" id="GO:0052655">
    <property type="term" value="F:L-valine-2-oxoglutarate transaminase activity"/>
    <property type="evidence" value="ECO:0007669"/>
    <property type="project" value="RHEA"/>
</dbReference>
<evidence type="ECO:0000313" key="10">
    <source>
        <dbReference type="EMBL" id="EYE91573.1"/>
    </source>
</evidence>
<sequence>MGSHMDSVRPLDASQLRYAYTTAPREVPDAKILTGTHKTICTDHIIVASWNVESGWSVPELKPYGPFSLLPSASCLHYAYECFEGLKAYRGHDGKLRMFRTDCNSRRLLMSAERISLPQFDPDELEKLIYALLSVEGTKWLPKSRAGDFLYVRPTIIGTDSQLGVARPTEALLYIIVGYMARMDTPAGGKRLLTNPDDMVRSWVGGFGYAKVGANYGPSVLATQEAYRRGYHQILWLYGPEGNCTEACGSNFFVIWKRKDGKKELITAPLDDQLILNGVTRRSCLDLARERLKDELEATERKFTIGEIQEAAAEGRLLESFAAGTAWFITPIAMIHHHGKDINIPTGPDGTPTEITGRIKGWLGDMMYGRVEHEWARVVPEKELKNFKIKRDILYH</sequence>
<dbReference type="PANTHER" id="PTHR11825:SF69">
    <property type="entry name" value="BRANCHED-CHAIN-AMINO-ACID AMINOTRANSFERASE"/>
    <property type="match status" value="1"/>
</dbReference>
<dbReference type="InterPro" id="IPR036038">
    <property type="entry name" value="Aminotransferase-like"/>
</dbReference>
<keyword evidence="11" id="KW-1185">Reference proteome</keyword>
<dbReference type="InterPro" id="IPR005786">
    <property type="entry name" value="B_amino_transII"/>
</dbReference>
<accession>A0A017S3K1</accession>
<dbReference type="GeneID" id="63693177"/>
<dbReference type="Proteomes" id="UP000019804">
    <property type="component" value="Unassembled WGS sequence"/>
</dbReference>
<dbReference type="PROSITE" id="PS00770">
    <property type="entry name" value="AA_TRANSFER_CLASS_4"/>
    <property type="match status" value="1"/>
</dbReference>
<protein>
    <recommendedName>
        <fullName evidence="9">Branched-chain-amino-acid aminotransferase</fullName>
        <ecNumber evidence="9">2.6.1.42</ecNumber>
    </recommendedName>
</protein>
<dbReference type="GO" id="GO:0052654">
    <property type="term" value="F:L-leucine-2-oxoglutarate transaminase activity"/>
    <property type="evidence" value="ECO:0007669"/>
    <property type="project" value="RHEA"/>
</dbReference>
<feature type="modified residue" description="N6-(pyridoxal phosphate)lysine" evidence="6">
    <location>
        <position position="211"/>
    </location>
</feature>
<dbReference type="PIRSF" id="PIRSF006468">
    <property type="entry name" value="BCAT1"/>
    <property type="match status" value="1"/>
</dbReference>
<comment type="catalytic activity">
    <reaction evidence="9">
        <text>L-leucine + 2-oxoglutarate = 4-methyl-2-oxopentanoate + L-glutamate</text>
        <dbReference type="Rhea" id="RHEA:18321"/>
        <dbReference type="ChEBI" id="CHEBI:16810"/>
        <dbReference type="ChEBI" id="CHEBI:17865"/>
        <dbReference type="ChEBI" id="CHEBI:29985"/>
        <dbReference type="ChEBI" id="CHEBI:57427"/>
        <dbReference type="EC" id="2.6.1.42"/>
    </reaction>
</comment>
<dbReference type="InterPro" id="IPR043132">
    <property type="entry name" value="BCAT-like_C"/>
</dbReference>
<dbReference type="Gene3D" id="3.20.10.10">
    <property type="entry name" value="D-amino Acid Aminotransferase, subunit A, domain 2"/>
    <property type="match status" value="1"/>
</dbReference>
<organism evidence="10 11">
    <name type="scientific">Aspergillus ruber (strain CBS 135680)</name>
    <dbReference type="NCBI Taxonomy" id="1388766"/>
    <lineage>
        <taxon>Eukaryota</taxon>
        <taxon>Fungi</taxon>
        <taxon>Dikarya</taxon>
        <taxon>Ascomycota</taxon>
        <taxon>Pezizomycotina</taxon>
        <taxon>Eurotiomycetes</taxon>
        <taxon>Eurotiomycetidae</taxon>
        <taxon>Eurotiales</taxon>
        <taxon>Aspergillaceae</taxon>
        <taxon>Aspergillus</taxon>
        <taxon>Aspergillus subgen. Aspergillus</taxon>
    </lineage>
</organism>
<comment type="catalytic activity">
    <reaction evidence="9">
        <text>L-valine + 2-oxoglutarate = 3-methyl-2-oxobutanoate + L-glutamate</text>
        <dbReference type="Rhea" id="RHEA:24813"/>
        <dbReference type="ChEBI" id="CHEBI:11851"/>
        <dbReference type="ChEBI" id="CHEBI:16810"/>
        <dbReference type="ChEBI" id="CHEBI:29985"/>
        <dbReference type="ChEBI" id="CHEBI:57762"/>
        <dbReference type="EC" id="2.6.1.42"/>
    </reaction>
</comment>
<dbReference type="InterPro" id="IPR043131">
    <property type="entry name" value="BCAT-like_N"/>
</dbReference>
<dbReference type="EMBL" id="KK088443">
    <property type="protein sequence ID" value="EYE91573.1"/>
    <property type="molecule type" value="Genomic_DNA"/>
</dbReference>
<keyword evidence="9" id="KW-0028">Amino-acid biosynthesis</keyword>
<keyword evidence="3 9" id="KW-0032">Aminotransferase</keyword>
<dbReference type="GO" id="GO:0052656">
    <property type="term" value="F:L-isoleucine-2-oxoglutarate transaminase activity"/>
    <property type="evidence" value="ECO:0007669"/>
    <property type="project" value="RHEA"/>
</dbReference>
<evidence type="ECO:0000256" key="8">
    <source>
        <dbReference type="RuleBase" id="RU004516"/>
    </source>
</evidence>
<comment type="similarity">
    <text evidence="2 7">Belongs to the class-IV pyridoxal-phosphate-dependent aminotransferase family.</text>
</comment>
<dbReference type="SUPFAM" id="SSF56752">
    <property type="entry name" value="D-aminoacid aminotransferase-like PLP-dependent enzymes"/>
    <property type="match status" value="1"/>
</dbReference>
<dbReference type="RefSeq" id="XP_040635263.1">
    <property type="nucleotide sequence ID" value="XM_040778053.1"/>
</dbReference>
<evidence type="ECO:0000313" key="11">
    <source>
        <dbReference type="Proteomes" id="UP000019804"/>
    </source>
</evidence>
<evidence type="ECO:0000256" key="7">
    <source>
        <dbReference type="RuleBase" id="RU004106"/>
    </source>
</evidence>
<dbReference type="AlphaFoldDB" id="A0A017S3K1"/>
<dbReference type="OrthoDB" id="1732691at2759"/>
<dbReference type="InterPro" id="IPR001544">
    <property type="entry name" value="Aminotrans_IV"/>
</dbReference>
<keyword evidence="4 9" id="KW-0808">Transferase</keyword>
<dbReference type="GO" id="GO:0005739">
    <property type="term" value="C:mitochondrion"/>
    <property type="evidence" value="ECO:0007669"/>
    <property type="project" value="TreeGrafter"/>
</dbReference>
<dbReference type="InterPro" id="IPR018300">
    <property type="entry name" value="Aminotrans_IV_CS"/>
</dbReference>
<proteinExistence type="inferred from homology"/>
<dbReference type="PANTHER" id="PTHR11825">
    <property type="entry name" value="SUBGROUP IIII AMINOTRANSFERASE"/>
    <property type="match status" value="1"/>
</dbReference>
<dbReference type="EC" id="2.6.1.42" evidence="9"/>
<dbReference type="GO" id="GO:0009099">
    <property type="term" value="P:L-valine biosynthetic process"/>
    <property type="evidence" value="ECO:0007669"/>
    <property type="project" value="TreeGrafter"/>
</dbReference>